<organism evidence="1 2">
    <name type="scientific">Paractinoplanes atraurantiacus</name>
    <dbReference type="NCBI Taxonomy" id="1036182"/>
    <lineage>
        <taxon>Bacteria</taxon>
        <taxon>Bacillati</taxon>
        <taxon>Actinomycetota</taxon>
        <taxon>Actinomycetes</taxon>
        <taxon>Micromonosporales</taxon>
        <taxon>Micromonosporaceae</taxon>
        <taxon>Paractinoplanes</taxon>
    </lineage>
</organism>
<proteinExistence type="predicted"/>
<name>A0A285I3C2_9ACTN</name>
<gene>
    <name evidence="1" type="ORF">SAMN05421748_106291</name>
</gene>
<evidence type="ECO:0000313" key="2">
    <source>
        <dbReference type="Proteomes" id="UP000219612"/>
    </source>
</evidence>
<dbReference type="InterPro" id="IPR036551">
    <property type="entry name" value="Flavin_trans-like"/>
</dbReference>
<dbReference type="AlphaFoldDB" id="A0A285I3C2"/>
<reference evidence="1 2" key="1">
    <citation type="submission" date="2017-09" db="EMBL/GenBank/DDBJ databases">
        <authorList>
            <person name="Ehlers B."/>
            <person name="Leendertz F.H."/>
        </authorList>
    </citation>
    <scope>NUCLEOTIDE SEQUENCE [LARGE SCALE GENOMIC DNA]</scope>
    <source>
        <strain evidence="1 2">CGMCC 4.6857</strain>
    </source>
</reference>
<dbReference type="Gene3D" id="3.40.50.1950">
    <property type="entry name" value="Flavin prenyltransferase-like"/>
    <property type="match status" value="1"/>
</dbReference>
<dbReference type="SUPFAM" id="SSF52507">
    <property type="entry name" value="Homo-oligomeric flavin-containing Cys decarboxylases, HFCD"/>
    <property type="match status" value="1"/>
</dbReference>
<evidence type="ECO:0000313" key="1">
    <source>
        <dbReference type="EMBL" id="SNY42444.1"/>
    </source>
</evidence>
<protein>
    <submittedName>
        <fullName evidence="1">Flavoprotein</fullName>
    </submittedName>
</protein>
<sequence length="79" mass="8015">MTKLLVGASGSASVAGLPAYVNALRLDLDATVTVVMTRSARLFLPEQTVALHADRVVTAQGPSLPSPAEVAAATKEALG</sequence>
<dbReference type="EMBL" id="OBDY01000006">
    <property type="protein sequence ID" value="SNY42444.1"/>
    <property type="molecule type" value="Genomic_DNA"/>
</dbReference>
<dbReference type="RefSeq" id="WP_097321091.1">
    <property type="nucleotide sequence ID" value="NZ_OBDY01000006.1"/>
</dbReference>
<accession>A0A285I3C2</accession>
<dbReference type="GO" id="GO:0003824">
    <property type="term" value="F:catalytic activity"/>
    <property type="evidence" value="ECO:0007669"/>
    <property type="project" value="InterPro"/>
</dbReference>
<dbReference type="Proteomes" id="UP000219612">
    <property type="component" value="Unassembled WGS sequence"/>
</dbReference>
<keyword evidence="2" id="KW-1185">Reference proteome</keyword>